<dbReference type="EMBL" id="CP040098">
    <property type="protein sequence ID" value="QCQ21287.1"/>
    <property type="molecule type" value="Genomic_DNA"/>
</dbReference>
<gene>
    <name evidence="6" type="ORF">FDQ92_03255</name>
</gene>
<keyword evidence="6" id="KW-0540">Nuclease</keyword>
<dbReference type="GO" id="GO:0051539">
    <property type="term" value="F:4 iron, 4 sulfur cluster binding"/>
    <property type="evidence" value="ECO:0007669"/>
    <property type="project" value="UniProtKB-KW"/>
</dbReference>
<dbReference type="InterPro" id="IPR003265">
    <property type="entry name" value="HhH-GPD_domain"/>
</dbReference>
<feature type="domain" description="HhH-GPD" evidence="5">
    <location>
        <begin position="41"/>
        <end position="200"/>
    </location>
</feature>
<dbReference type="GO" id="GO:0046872">
    <property type="term" value="F:metal ion binding"/>
    <property type="evidence" value="ECO:0007669"/>
    <property type="project" value="UniProtKB-KW"/>
</dbReference>
<dbReference type="KEGG" id="dax:FDQ92_03255"/>
<dbReference type="OrthoDB" id="9802365at2"/>
<organism evidence="6 7">
    <name type="scientific">Desulfoglaeba alkanexedens ALDC</name>
    <dbReference type="NCBI Taxonomy" id="980445"/>
    <lineage>
        <taxon>Bacteria</taxon>
        <taxon>Pseudomonadati</taxon>
        <taxon>Thermodesulfobacteriota</taxon>
        <taxon>Syntrophobacteria</taxon>
        <taxon>Syntrophobacterales</taxon>
        <taxon>Syntrophobacteraceae</taxon>
        <taxon>Desulfoglaeba</taxon>
    </lineage>
</organism>
<accession>A0A4P8L0C8</accession>
<protein>
    <submittedName>
        <fullName evidence="6">Endonuclease III domain-containing protein</fullName>
    </submittedName>
</protein>
<dbReference type="SUPFAM" id="SSF48150">
    <property type="entry name" value="DNA-glycosylase"/>
    <property type="match status" value="1"/>
</dbReference>
<dbReference type="RefSeq" id="WP_137423256.1">
    <property type="nucleotide sequence ID" value="NZ_CP040098.1"/>
</dbReference>
<evidence type="ECO:0000259" key="5">
    <source>
        <dbReference type="SMART" id="SM00478"/>
    </source>
</evidence>
<dbReference type="GO" id="GO:0006284">
    <property type="term" value="P:base-excision repair"/>
    <property type="evidence" value="ECO:0007669"/>
    <property type="project" value="InterPro"/>
</dbReference>
<dbReference type="CDD" id="cd00056">
    <property type="entry name" value="ENDO3c"/>
    <property type="match status" value="1"/>
</dbReference>
<evidence type="ECO:0000256" key="2">
    <source>
        <dbReference type="ARBA" id="ARBA00022723"/>
    </source>
</evidence>
<dbReference type="InterPro" id="IPR011257">
    <property type="entry name" value="DNA_glycosylase"/>
</dbReference>
<evidence type="ECO:0000256" key="3">
    <source>
        <dbReference type="ARBA" id="ARBA00023004"/>
    </source>
</evidence>
<reference evidence="6 7" key="1">
    <citation type="submission" date="2019-05" db="EMBL/GenBank/DDBJ databases">
        <title>The Complete Genome Sequence of the n-alkane-degrading Desulfoglaeba alkanexedens ALDC reveals multiple alkylsuccinate synthase gene clusters.</title>
        <authorList>
            <person name="Callaghan A.V."/>
            <person name="Davidova I.A."/>
            <person name="Duncan K.E."/>
            <person name="Morris B."/>
            <person name="McInerney M.J."/>
        </authorList>
    </citation>
    <scope>NUCLEOTIDE SEQUENCE [LARGE SCALE GENOMIC DNA]</scope>
    <source>
        <strain evidence="6 7">ALDC</strain>
    </source>
</reference>
<dbReference type="PIRSF" id="PIRSF001435">
    <property type="entry name" value="Nth"/>
    <property type="match status" value="1"/>
</dbReference>
<keyword evidence="6" id="KW-0255">Endonuclease</keyword>
<name>A0A4P8L0C8_9BACT</name>
<dbReference type="PANTHER" id="PTHR10359:SF19">
    <property type="entry name" value="DNA REPAIR GLYCOSYLASE MJ1434-RELATED"/>
    <property type="match status" value="1"/>
</dbReference>
<dbReference type="Gene3D" id="1.10.1670.10">
    <property type="entry name" value="Helix-hairpin-Helix base-excision DNA repair enzymes (C-terminal)"/>
    <property type="match status" value="1"/>
</dbReference>
<dbReference type="Pfam" id="PF00730">
    <property type="entry name" value="HhH-GPD"/>
    <property type="match status" value="1"/>
</dbReference>
<dbReference type="Gene3D" id="1.10.340.30">
    <property type="entry name" value="Hypothetical protein, domain 2"/>
    <property type="match status" value="1"/>
</dbReference>
<evidence type="ECO:0000313" key="7">
    <source>
        <dbReference type="Proteomes" id="UP000298602"/>
    </source>
</evidence>
<keyword evidence="1" id="KW-0004">4Fe-4S</keyword>
<keyword evidence="7" id="KW-1185">Reference proteome</keyword>
<keyword evidence="2" id="KW-0479">Metal-binding</keyword>
<keyword evidence="3" id="KW-0408">Iron</keyword>
<proteinExistence type="predicted"/>
<dbReference type="InterPro" id="IPR023170">
    <property type="entry name" value="HhH_base_excis_C"/>
</dbReference>
<evidence type="ECO:0000256" key="4">
    <source>
        <dbReference type="ARBA" id="ARBA00023014"/>
    </source>
</evidence>
<keyword evidence="6" id="KW-0378">Hydrolase</keyword>
<dbReference type="AlphaFoldDB" id="A0A4P8L0C8"/>
<evidence type="ECO:0000313" key="6">
    <source>
        <dbReference type="EMBL" id="QCQ21287.1"/>
    </source>
</evidence>
<keyword evidence="4" id="KW-0411">Iron-sulfur</keyword>
<reference evidence="6 7" key="2">
    <citation type="submission" date="2019-05" db="EMBL/GenBank/DDBJ databases">
        <authorList>
            <person name="Suflita J.M."/>
            <person name="Marks C.R."/>
        </authorList>
    </citation>
    <scope>NUCLEOTIDE SEQUENCE [LARGE SCALE GENOMIC DNA]</scope>
    <source>
        <strain evidence="6 7">ALDC</strain>
    </source>
</reference>
<dbReference type="PANTHER" id="PTHR10359">
    <property type="entry name" value="A/G-SPECIFIC ADENINE GLYCOSYLASE/ENDONUCLEASE III"/>
    <property type="match status" value="1"/>
</dbReference>
<dbReference type="GO" id="GO:0004519">
    <property type="term" value="F:endonuclease activity"/>
    <property type="evidence" value="ECO:0007669"/>
    <property type="project" value="UniProtKB-KW"/>
</dbReference>
<evidence type="ECO:0000256" key="1">
    <source>
        <dbReference type="ARBA" id="ARBA00022485"/>
    </source>
</evidence>
<dbReference type="SMART" id="SM00478">
    <property type="entry name" value="ENDO3c"/>
    <property type="match status" value="1"/>
</dbReference>
<sequence>MTLSERRGLIERLFRRLLRAFGPQSWWPADSPFEVVVGAILTQNTAWKNVSTAIARLKEAELLDPEAMHRVEEERLAEIIRPSGYFNQKARRLKAFCRNLSERWDGNLDRFLSRDMEELRADCLTLHGIGPETADSIVLYAAQKPSFVVDAYTRRIFSRHGWVPDDIRYDALRDYFMDCLERDVYFFQEYHALLVRLGHRHCRRKPSCSGCPLEGFPPGGPALAP</sequence>
<dbReference type="Proteomes" id="UP000298602">
    <property type="component" value="Chromosome"/>
</dbReference>